<evidence type="ECO:0000259" key="5">
    <source>
        <dbReference type="Pfam" id="PF06441"/>
    </source>
</evidence>
<dbReference type="GO" id="GO:0004301">
    <property type="term" value="F:epoxide hydrolase activity"/>
    <property type="evidence" value="ECO:0007669"/>
    <property type="project" value="TreeGrafter"/>
</dbReference>
<dbReference type="EMBL" id="KB730036">
    <property type="protein sequence ID" value="ENH74326.1"/>
    <property type="molecule type" value="Genomic_DNA"/>
</dbReference>
<dbReference type="InterPro" id="IPR010497">
    <property type="entry name" value="Epoxide_hydro_N"/>
</dbReference>
<dbReference type="Proteomes" id="UP000016928">
    <property type="component" value="Unassembled WGS sequence"/>
</dbReference>
<feature type="signal peptide" evidence="4">
    <location>
        <begin position="1"/>
        <end position="16"/>
    </location>
</feature>
<accession>N4UZW8</accession>
<dbReference type="SUPFAM" id="SSF53474">
    <property type="entry name" value="alpha/beta-Hydrolases"/>
    <property type="match status" value="1"/>
</dbReference>
<dbReference type="HOGENOM" id="CLU_019414_0_2_1"/>
<dbReference type="Gene3D" id="3.40.50.1820">
    <property type="entry name" value="alpha/beta hydrolase"/>
    <property type="match status" value="1"/>
</dbReference>
<name>N4UZW8_FUSC1</name>
<evidence type="ECO:0000256" key="2">
    <source>
        <dbReference type="ARBA" id="ARBA00022797"/>
    </source>
</evidence>
<dbReference type="OrthoDB" id="6431331at2759"/>
<dbReference type="VEuPathDB" id="FungiDB:FOC1_g10004934"/>
<gene>
    <name evidence="6" type="ORF">FOC1_g10004934</name>
</gene>
<evidence type="ECO:0000313" key="6">
    <source>
        <dbReference type="EMBL" id="ENH74326.1"/>
    </source>
</evidence>
<reference evidence="7" key="1">
    <citation type="submission" date="2012-09" db="EMBL/GenBank/DDBJ databases">
        <title>Genome sequencing and comparative transcriptomics of race 1 and race 4 of banana pathogen: Fusarium oxysporum f. sp. cubense.</title>
        <authorList>
            <person name="Fang X."/>
            <person name="Huang J."/>
        </authorList>
    </citation>
    <scope>NUCLEOTIDE SEQUENCE [LARGE SCALE GENOMIC DNA]</scope>
    <source>
        <strain evidence="7">race 1</strain>
    </source>
</reference>
<evidence type="ECO:0000256" key="3">
    <source>
        <dbReference type="ARBA" id="ARBA00022801"/>
    </source>
</evidence>
<sequence length="552" mass="62229">MLKHGLLLLLAWSAQAKDLNFHFPKTNSPQRFDIKVNQGFLDFTLRKVRDYRPANSFFSDWTNEGPPKDAVKDLAEYWGSKYNWREVEKSINKDYKHYATTVPGNGNYSAPIPIHFVHERSKNSKATPLLLLHGWSSTHLEWRKVLPKLSKNFHVVAIDLPGYGFSPAPTKPGLGAKEQAIAFDALMQQLGYKKYGVVSTDLGWVYGSAVTEYVGENIIGHFTDFFLAQPTQEILARAEQGKTTQEENEYLAGLNEFSTKHFAYAIVQSQKPGLLAGILSDSPVGTAAWLWDLKEGSSDGVEPTQEEVVTDGFVTWIQDTYGSIRSYSIGEAAIPTTKISNVPTAVTTWGNENGRFPGLRKFPLTPKSWLEPLVNLVYYKKHDGGGHYPAWTKPNDWTADVKEFFFSFSETKSALNSHQGFLNSRANPVLDRQSDAPDSVTEFETSVNESLLNNGAWVFQERIISSRIIHFTDQEIYWECGEFVRCNDWTSLKCTPGRDYFVQDPAFPMRLHRAGVARATDFLQFVFAGYSRRGITVLTDRKKAISGILTLM</sequence>
<dbReference type="STRING" id="1229664.N4UZW8"/>
<dbReference type="Pfam" id="PF06441">
    <property type="entry name" value="EHN"/>
    <property type="match status" value="1"/>
</dbReference>
<feature type="domain" description="Epoxide hydrolase N-terminal" evidence="5">
    <location>
        <begin position="30"/>
        <end position="142"/>
    </location>
</feature>
<dbReference type="InterPro" id="IPR029058">
    <property type="entry name" value="AB_hydrolase_fold"/>
</dbReference>
<comment type="similarity">
    <text evidence="1">Belongs to the peptidase S33 family.</text>
</comment>
<reference evidence="7" key="2">
    <citation type="journal article" date="2014" name="PLoS ONE">
        <title>Genome and Transcriptome Analysis of the Fungal Pathogen Fusarium oxysporum f. sp. cubense Causing Banana Vascular Wilt Disease.</title>
        <authorList>
            <person name="Guo L."/>
            <person name="Han L."/>
            <person name="Yang L."/>
            <person name="Zeng H."/>
            <person name="Fan D."/>
            <person name="Zhu Y."/>
            <person name="Feng Y."/>
            <person name="Wang G."/>
            <person name="Peng C."/>
            <person name="Jiang X."/>
            <person name="Zhou D."/>
            <person name="Ni P."/>
            <person name="Liang C."/>
            <person name="Liu L."/>
            <person name="Wang J."/>
            <person name="Mao C."/>
            <person name="Fang X."/>
            <person name="Peng M."/>
            <person name="Huang J."/>
        </authorList>
    </citation>
    <scope>NUCLEOTIDE SEQUENCE [LARGE SCALE GENOMIC DNA]</scope>
    <source>
        <strain evidence="7">race 1</strain>
    </source>
</reference>
<keyword evidence="4" id="KW-0732">Signal</keyword>
<evidence type="ECO:0000256" key="4">
    <source>
        <dbReference type="SAM" id="SignalP"/>
    </source>
</evidence>
<dbReference type="OMA" id="FAGWLWD"/>
<dbReference type="PANTHER" id="PTHR21661:SF35">
    <property type="entry name" value="EPOXIDE HYDROLASE"/>
    <property type="match status" value="1"/>
</dbReference>
<keyword evidence="2" id="KW-0058">Aromatic hydrocarbons catabolism</keyword>
<keyword evidence="3 6" id="KW-0378">Hydrolase</keyword>
<dbReference type="AlphaFoldDB" id="N4UZW8"/>
<organism evidence="6 7">
    <name type="scientific">Fusarium oxysporum f. sp. cubense (strain race 1)</name>
    <name type="common">Panama disease fungus</name>
    <dbReference type="NCBI Taxonomy" id="1229664"/>
    <lineage>
        <taxon>Eukaryota</taxon>
        <taxon>Fungi</taxon>
        <taxon>Dikarya</taxon>
        <taxon>Ascomycota</taxon>
        <taxon>Pezizomycotina</taxon>
        <taxon>Sordariomycetes</taxon>
        <taxon>Hypocreomycetidae</taxon>
        <taxon>Hypocreales</taxon>
        <taxon>Nectriaceae</taxon>
        <taxon>Fusarium</taxon>
        <taxon>Fusarium oxysporum species complex</taxon>
    </lineage>
</organism>
<protein>
    <submittedName>
        <fullName evidence="6">Putative epoxide hydrolase</fullName>
    </submittedName>
</protein>
<evidence type="ECO:0000256" key="1">
    <source>
        <dbReference type="ARBA" id="ARBA00010088"/>
    </source>
</evidence>
<dbReference type="GO" id="GO:0097176">
    <property type="term" value="P:epoxide metabolic process"/>
    <property type="evidence" value="ECO:0007669"/>
    <property type="project" value="TreeGrafter"/>
</dbReference>
<proteinExistence type="inferred from homology"/>
<dbReference type="PANTHER" id="PTHR21661">
    <property type="entry name" value="EPOXIDE HYDROLASE 1-RELATED"/>
    <property type="match status" value="1"/>
</dbReference>
<evidence type="ECO:0000313" key="7">
    <source>
        <dbReference type="Proteomes" id="UP000016928"/>
    </source>
</evidence>
<feature type="chain" id="PRO_5004121699" evidence="4">
    <location>
        <begin position="17"/>
        <end position="552"/>
    </location>
</feature>